<organism evidence="1 2">
    <name type="scientific">Cytobacillus purgationiresistens</name>
    <dbReference type="NCBI Taxonomy" id="863449"/>
    <lineage>
        <taxon>Bacteria</taxon>
        <taxon>Bacillati</taxon>
        <taxon>Bacillota</taxon>
        <taxon>Bacilli</taxon>
        <taxon>Bacillales</taxon>
        <taxon>Bacillaceae</taxon>
        <taxon>Cytobacillus</taxon>
    </lineage>
</organism>
<dbReference type="EMBL" id="JAUSUB010000009">
    <property type="protein sequence ID" value="MDQ0270576.1"/>
    <property type="molecule type" value="Genomic_DNA"/>
</dbReference>
<gene>
    <name evidence="1" type="ORF">J2S17_002451</name>
</gene>
<evidence type="ECO:0000313" key="1">
    <source>
        <dbReference type="EMBL" id="MDQ0270576.1"/>
    </source>
</evidence>
<protein>
    <submittedName>
        <fullName evidence="1">Uncharacterized protein</fullName>
    </submittedName>
</protein>
<accession>A0ABU0AIP3</accession>
<comment type="caution">
    <text evidence="1">The sequence shown here is derived from an EMBL/GenBank/DDBJ whole genome shotgun (WGS) entry which is preliminary data.</text>
</comment>
<sequence length="36" mass="4207">MKTGKAFLESCLFSVKKWPLREDTDKVAQEHPILFL</sequence>
<name>A0ABU0AIP3_9BACI</name>
<evidence type="ECO:0000313" key="2">
    <source>
        <dbReference type="Proteomes" id="UP001238088"/>
    </source>
</evidence>
<proteinExistence type="predicted"/>
<dbReference type="Proteomes" id="UP001238088">
    <property type="component" value="Unassembled WGS sequence"/>
</dbReference>
<reference evidence="1 2" key="1">
    <citation type="submission" date="2023-07" db="EMBL/GenBank/DDBJ databases">
        <title>Genomic Encyclopedia of Type Strains, Phase IV (KMG-IV): sequencing the most valuable type-strain genomes for metagenomic binning, comparative biology and taxonomic classification.</title>
        <authorList>
            <person name="Goeker M."/>
        </authorList>
    </citation>
    <scope>NUCLEOTIDE SEQUENCE [LARGE SCALE GENOMIC DNA]</scope>
    <source>
        <strain evidence="1 2">DSM 23494</strain>
    </source>
</reference>
<keyword evidence="2" id="KW-1185">Reference proteome</keyword>